<comment type="caution">
    <text evidence="2">The sequence shown here is derived from an EMBL/GenBank/DDBJ whole genome shotgun (WGS) entry which is preliminary data.</text>
</comment>
<organism evidence="2 3">
    <name type="scientific">Massilia consociata</name>
    <dbReference type="NCBI Taxonomy" id="760117"/>
    <lineage>
        <taxon>Bacteria</taxon>
        <taxon>Pseudomonadati</taxon>
        <taxon>Pseudomonadota</taxon>
        <taxon>Betaproteobacteria</taxon>
        <taxon>Burkholderiales</taxon>
        <taxon>Oxalobacteraceae</taxon>
        <taxon>Telluria group</taxon>
        <taxon>Massilia</taxon>
    </lineage>
</organism>
<keyword evidence="1" id="KW-0472">Membrane</keyword>
<reference evidence="2 3" key="1">
    <citation type="submission" date="2024-09" db="EMBL/GenBank/DDBJ databases">
        <authorList>
            <person name="Sun Q."/>
            <person name="Mori K."/>
        </authorList>
    </citation>
    <scope>NUCLEOTIDE SEQUENCE [LARGE SCALE GENOMIC DNA]</scope>
    <source>
        <strain evidence="2 3">CCM 7792</strain>
    </source>
</reference>
<keyword evidence="1" id="KW-1133">Transmembrane helix</keyword>
<dbReference type="EMBL" id="JBHLWP010000003">
    <property type="protein sequence ID" value="MFC0250802.1"/>
    <property type="molecule type" value="Genomic_DNA"/>
</dbReference>
<keyword evidence="3" id="KW-1185">Reference proteome</keyword>
<protein>
    <submittedName>
        <fullName evidence="2">Uncharacterized protein</fullName>
    </submittedName>
</protein>
<proteinExistence type="predicted"/>
<sequence length="110" mass="12667">MSNKDVEREVLKMYDGSRPNEEDLFETSNVNHVAWSLAVFFAGVAVWLAIALVNAENQRHALMTNKCPDPLFKGGIDKACLVTVRSRDHWWEHLWYGVTHVRPSSEQSRR</sequence>
<evidence type="ECO:0000313" key="3">
    <source>
        <dbReference type="Proteomes" id="UP001589773"/>
    </source>
</evidence>
<gene>
    <name evidence="2" type="ORF">ACFFJK_02775</name>
</gene>
<accession>A0ABV6FBQ2</accession>
<name>A0ABV6FBQ2_9BURK</name>
<evidence type="ECO:0000313" key="2">
    <source>
        <dbReference type="EMBL" id="MFC0250802.1"/>
    </source>
</evidence>
<dbReference type="RefSeq" id="WP_379677566.1">
    <property type="nucleotide sequence ID" value="NZ_JBHLWP010000003.1"/>
</dbReference>
<dbReference type="Proteomes" id="UP001589773">
    <property type="component" value="Unassembled WGS sequence"/>
</dbReference>
<feature type="transmembrane region" description="Helical" evidence="1">
    <location>
        <begin position="33"/>
        <end position="53"/>
    </location>
</feature>
<evidence type="ECO:0000256" key="1">
    <source>
        <dbReference type="SAM" id="Phobius"/>
    </source>
</evidence>
<keyword evidence="1" id="KW-0812">Transmembrane</keyword>